<dbReference type="Proteomes" id="UP000663834">
    <property type="component" value="Unassembled WGS sequence"/>
</dbReference>
<dbReference type="EMBL" id="CAJNRF010013902">
    <property type="protein sequence ID" value="CAF2152767.1"/>
    <property type="molecule type" value="Genomic_DNA"/>
</dbReference>
<comment type="caution">
    <text evidence="1">The sequence shown here is derived from an EMBL/GenBank/DDBJ whole genome shotgun (WGS) entry which is preliminary data.</text>
</comment>
<evidence type="ECO:0000313" key="3">
    <source>
        <dbReference type="EMBL" id="CAF5195812.1"/>
    </source>
</evidence>
<accession>A0A815J066</accession>
<dbReference type="Proteomes" id="UP000676336">
    <property type="component" value="Unassembled WGS sequence"/>
</dbReference>
<sequence>MTKDVKSLDEFNEIQAHLSPEIALIVLFFFDRFDEESHRMRRYVDLMSDDFIDRVLFLTCNKESHNLGIFEKYNIETIPTFLFIKNNEQVAPPYTGPDALSVHKIEAVINDFINGKT</sequence>
<dbReference type="OrthoDB" id="9979981at2759"/>
<evidence type="ECO:0000313" key="4">
    <source>
        <dbReference type="Proteomes" id="UP000663834"/>
    </source>
</evidence>
<dbReference type="Proteomes" id="UP000663856">
    <property type="component" value="Unassembled WGS sequence"/>
</dbReference>
<reference evidence="1" key="1">
    <citation type="submission" date="2021-02" db="EMBL/GenBank/DDBJ databases">
        <authorList>
            <person name="Nowell W R."/>
        </authorList>
    </citation>
    <scope>NUCLEOTIDE SEQUENCE</scope>
</reference>
<dbReference type="Gene3D" id="3.40.30.10">
    <property type="entry name" value="Glutaredoxin"/>
    <property type="match status" value="1"/>
</dbReference>
<name>A0A815J066_9BILA</name>
<evidence type="ECO:0000313" key="1">
    <source>
        <dbReference type="EMBL" id="CAF1375776.1"/>
    </source>
</evidence>
<dbReference type="EMBL" id="CAJOBI010329029">
    <property type="protein sequence ID" value="CAF5195812.1"/>
    <property type="molecule type" value="Genomic_DNA"/>
</dbReference>
<protein>
    <recommendedName>
        <fullName evidence="5">Thioredoxin domain-containing protein</fullName>
    </recommendedName>
</protein>
<dbReference type="InterPro" id="IPR036249">
    <property type="entry name" value="Thioredoxin-like_sf"/>
</dbReference>
<evidence type="ECO:0000313" key="2">
    <source>
        <dbReference type="EMBL" id="CAF2152767.1"/>
    </source>
</evidence>
<dbReference type="EMBL" id="CAJNOW010003279">
    <property type="protein sequence ID" value="CAF1375776.1"/>
    <property type="molecule type" value="Genomic_DNA"/>
</dbReference>
<dbReference type="AlphaFoldDB" id="A0A815J066"/>
<organism evidence="1 4">
    <name type="scientific">Rotaria magnacalcarata</name>
    <dbReference type="NCBI Taxonomy" id="392030"/>
    <lineage>
        <taxon>Eukaryota</taxon>
        <taxon>Metazoa</taxon>
        <taxon>Spiralia</taxon>
        <taxon>Gnathifera</taxon>
        <taxon>Rotifera</taxon>
        <taxon>Eurotatoria</taxon>
        <taxon>Bdelloidea</taxon>
        <taxon>Philodinida</taxon>
        <taxon>Philodinidae</taxon>
        <taxon>Rotaria</taxon>
    </lineage>
</organism>
<dbReference type="SUPFAM" id="SSF52833">
    <property type="entry name" value="Thioredoxin-like"/>
    <property type="match status" value="1"/>
</dbReference>
<evidence type="ECO:0008006" key="5">
    <source>
        <dbReference type="Google" id="ProtNLM"/>
    </source>
</evidence>
<proteinExistence type="predicted"/>
<gene>
    <name evidence="1" type="ORF">KQP761_LOCUS8446</name>
    <name evidence="3" type="ORF">SMN809_LOCUS73935</name>
    <name evidence="2" type="ORF">WKI299_LOCUS30644</name>
</gene>